<evidence type="ECO:0000256" key="1">
    <source>
        <dbReference type="ARBA" id="ARBA00006515"/>
    </source>
</evidence>
<evidence type="ECO:0000313" key="7">
    <source>
        <dbReference type="Proteomes" id="UP001150569"/>
    </source>
</evidence>
<dbReference type="SUPFAM" id="SSF51430">
    <property type="entry name" value="NAD(P)-linked oxidoreductase"/>
    <property type="match status" value="1"/>
</dbReference>
<dbReference type="EMBL" id="JANBPT010000224">
    <property type="protein sequence ID" value="KAJ1925406.1"/>
    <property type="molecule type" value="Genomic_DNA"/>
</dbReference>
<evidence type="ECO:0000313" key="6">
    <source>
        <dbReference type="EMBL" id="KAJ1925406.1"/>
    </source>
</evidence>
<dbReference type="InterPro" id="IPR023210">
    <property type="entry name" value="NADP_OxRdtase_dom"/>
</dbReference>
<dbReference type="InterPro" id="IPR005399">
    <property type="entry name" value="K_chnl_volt-dep_bsu_KCNAB-rel"/>
</dbReference>
<dbReference type="Gene3D" id="3.20.20.100">
    <property type="entry name" value="NADP-dependent oxidoreductase domain"/>
    <property type="match status" value="1"/>
</dbReference>
<dbReference type="OrthoDB" id="1720422at2759"/>
<accession>A0A9W8A841</accession>
<protein>
    <recommendedName>
        <fullName evidence="5">NADP-dependent oxidoreductase domain-containing protein</fullName>
    </recommendedName>
</protein>
<dbReference type="PANTHER" id="PTHR43150:SF2">
    <property type="entry name" value="HYPERKINETIC, ISOFORM M"/>
    <property type="match status" value="1"/>
</dbReference>
<gene>
    <name evidence="6" type="ORF">IWQ60_004566</name>
</gene>
<feature type="region of interest" description="Disordered" evidence="4">
    <location>
        <begin position="1"/>
        <end position="73"/>
    </location>
</feature>
<proteinExistence type="inferred from homology"/>
<keyword evidence="7" id="KW-1185">Reference proteome</keyword>
<comment type="caution">
    <text evidence="6">The sequence shown here is derived from an EMBL/GenBank/DDBJ whole genome shotgun (WGS) entry which is preliminary data.</text>
</comment>
<dbReference type="Pfam" id="PF00248">
    <property type="entry name" value="Aldo_ket_red"/>
    <property type="match status" value="1"/>
</dbReference>
<dbReference type="InterPro" id="IPR036812">
    <property type="entry name" value="NAD(P)_OxRdtase_dom_sf"/>
</dbReference>
<reference evidence="6" key="1">
    <citation type="submission" date="2022-07" db="EMBL/GenBank/DDBJ databases">
        <title>Phylogenomic reconstructions and comparative analyses of Kickxellomycotina fungi.</title>
        <authorList>
            <person name="Reynolds N.K."/>
            <person name="Stajich J.E."/>
            <person name="Barry K."/>
            <person name="Grigoriev I.V."/>
            <person name="Crous P."/>
            <person name="Smith M.E."/>
        </authorList>
    </citation>
    <scope>NUCLEOTIDE SEQUENCE</scope>
    <source>
        <strain evidence="6">RSA 861</strain>
    </source>
</reference>
<dbReference type="Proteomes" id="UP001150569">
    <property type="component" value="Unassembled WGS sequence"/>
</dbReference>
<feature type="region of interest" description="Disordered" evidence="4">
    <location>
        <begin position="93"/>
        <end position="126"/>
    </location>
</feature>
<feature type="compositionally biased region" description="Polar residues" evidence="4">
    <location>
        <begin position="98"/>
        <end position="112"/>
    </location>
</feature>
<keyword evidence="2" id="KW-0521">NADP</keyword>
<feature type="compositionally biased region" description="Low complexity" evidence="4">
    <location>
        <begin position="55"/>
        <end position="71"/>
    </location>
</feature>
<feature type="domain" description="NADP-dependent oxidoreductase" evidence="5">
    <location>
        <begin position="162"/>
        <end position="456"/>
    </location>
</feature>
<sequence>MSSPRPPHYVPGRSPQGAGAMSIDDRQPSLATDPPMSTPSPNYPASQAGGPVAISPESTSHQPTSSSSRNSLAVPALMNPYTAGNYYRPGCDDPAGRYSTSPRALSVQTNAPHDSAATGHDTNSLEVPGNKGLLRPHSASPLPGVRMQYRYLGRSGLKVSALGLGSWLTYGTQVSPEVTLQCLRTAHYLGINYFDTAEIYANGGCESVLGRAIKNLGWDRSEFVISTKLFWGGSGPNQRGLSRKHVVEGLRGSLDRLQLDYVDIVIAHRPDPDTPMEEVVRAFDFVINRGQALYWGTSEWSPAQVTQAILLADKLGLIKPVLEQPQYNMLNRERVEQEYVPLCREYGLGLTTWSPLLSGVLSGKYLQGIAEGTRLSMSRHVIVDRIRRTLVATPEGQVTQTKVQRIANIAEQLGCTPAQLAIAWCLRNRNVSCVLMGATHPQQIEENVVALAIANRMNGEWDAVLEEVLANKPESPFNYRDA</sequence>
<evidence type="ECO:0000256" key="4">
    <source>
        <dbReference type="SAM" id="MobiDB-lite"/>
    </source>
</evidence>
<organism evidence="6 7">
    <name type="scientific">Tieghemiomyces parasiticus</name>
    <dbReference type="NCBI Taxonomy" id="78921"/>
    <lineage>
        <taxon>Eukaryota</taxon>
        <taxon>Fungi</taxon>
        <taxon>Fungi incertae sedis</taxon>
        <taxon>Zoopagomycota</taxon>
        <taxon>Kickxellomycotina</taxon>
        <taxon>Dimargaritomycetes</taxon>
        <taxon>Dimargaritales</taxon>
        <taxon>Dimargaritaceae</taxon>
        <taxon>Tieghemiomyces</taxon>
    </lineage>
</organism>
<dbReference type="PANTHER" id="PTHR43150">
    <property type="entry name" value="HYPERKINETIC, ISOFORM M"/>
    <property type="match status" value="1"/>
</dbReference>
<keyword evidence="3" id="KW-0560">Oxidoreductase</keyword>
<dbReference type="PRINTS" id="PR01577">
    <property type="entry name" value="KCNABCHANNEL"/>
</dbReference>
<evidence type="ECO:0000259" key="5">
    <source>
        <dbReference type="Pfam" id="PF00248"/>
    </source>
</evidence>
<dbReference type="AlphaFoldDB" id="A0A9W8A841"/>
<evidence type="ECO:0000256" key="2">
    <source>
        <dbReference type="ARBA" id="ARBA00022857"/>
    </source>
</evidence>
<dbReference type="GO" id="GO:0016491">
    <property type="term" value="F:oxidoreductase activity"/>
    <property type="evidence" value="ECO:0007669"/>
    <property type="project" value="UniProtKB-KW"/>
</dbReference>
<name>A0A9W8A841_9FUNG</name>
<evidence type="ECO:0000256" key="3">
    <source>
        <dbReference type="ARBA" id="ARBA00023002"/>
    </source>
</evidence>
<comment type="similarity">
    <text evidence="1">Belongs to the shaker potassium channel beta subunit family.</text>
</comment>